<name>A0ABX5EDV0_9MICO</name>
<accession>A0ABX5EDV0</accession>
<dbReference type="Proteomes" id="UP000239895">
    <property type="component" value="Unassembled WGS sequence"/>
</dbReference>
<dbReference type="Pfam" id="PF00483">
    <property type="entry name" value="NTP_transferase"/>
    <property type="match status" value="1"/>
</dbReference>
<dbReference type="InterPro" id="IPR005835">
    <property type="entry name" value="NTP_transferase_dom"/>
</dbReference>
<evidence type="ECO:0000313" key="2">
    <source>
        <dbReference type="EMBL" id="PRZ06410.1"/>
    </source>
</evidence>
<dbReference type="SUPFAM" id="SSF53448">
    <property type="entry name" value="Nucleotide-diphospho-sugar transferases"/>
    <property type="match status" value="1"/>
</dbReference>
<evidence type="ECO:0000313" key="3">
    <source>
        <dbReference type="Proteomes" id="UP000239895"/>
    </source>
</evidence>
<proteinExistence type="predicted"/>
<gene>
    <name evidence="2" type="ORF">BCL65_10684</name>
</gene>
<dbReference type="InterPro" id="IPR013446">
    <property type="entry name" value="G1P_cyt_trans-like"/>
</dbReference>
<dbReference type="RefSeq" id="WP_125206529.1">
    <property type="nucleotide sequence ID" value="NZ_PVTX01000006.1"/>
</dbReference>
<protein>
    <submittedName>
        <fullName evidence="2">Glucose-1-phosphate cytidylyltransferase</fullName>
    </submittedName>
</protein>
<reference evidence="2 3" key="1">
    <citation type="submission" date="2018-03" db="EMBL/GenBank/DDBJ databases">
        <title>Comparative analysis of microorganisms from saline springs in Andes Mountain Range, Colombia.</title>
        <authorList>
            <person name="Rubin E."/>
        </authorList>
    </citation>
    <scope>NUCLEOTIDE SEQUENCE [LARGE SCALE GENOMIC DNA]</scope>
    <source>
        <strain evidence="2 3">CG 23</strain>
    </source>
</reference>
<keyword evidence="2" id="KW-0808">Transferase</keyword>
<sequence length="283" mass="31840">MKVVLFCGGLGMRMRSGHDSLPKPMMPIGSRPVLWHIMKYYAHFGHTEFVLALGYGANAVKDYFLDYQETHSNDFVLTKGGEQIELLGSDISEWRITFVDTGMDTAIGERLRRVRRYLDDDEVFLANYGDVLTDAPMDTIVDDFLQTDAVGSLMAVAPQDSFHVVRFEPDGTMQDLEPVAGMSMCINGGYFVLRQGIFDYLNEGEDLVMDACVRAARDGRFRVHPHEGFWAPMDTLKERSALDEMNRVGNRPWAVWDAGTQHQVRRVPEVDVPDVVGPVRASA</sequence>
<dbReference type="Gene3D" id="3.90.550.10">
    <property type="entry name" value="Spore Coat Polysaccharide Biosynthesis Protein SpsA, Chain A"/>
    <property type="match status" value="1"/>
</dbReference>
<feature type="domain" description="Nucleotidyl transferase" evidence="1">
    <location>
        <begin position="3"/>
        <end position="230"/>
    </location>
</feature>
<dbReference type="EMBL" id="PVTX01000006">
    <property type="protein sequence ID" value="PRZ06410.1"/>
    <property type="molecule type" value="Genomic_DNA"/>
</dbReference>
<keyword evidence="2" id="KW-0548">Nucleotidyltransferase</keyword>
<organism evidence="2 3">
    <name type="scientific">Isoptericola halotolerans</name>
    <dbReference type="NCBI Taxonomy" id="300560"/>
    <lineage>
        <taxon>Bacteria</taxon>
        <taxon>Bacillati</taxon>
        <taxon>Actinomycetota</taxon>
        <taxon>Actinomycetes</taxon>
        <taxon>Micrococcales</taxon>
        <taxon>Promicromonosporaceae</taxon>
        <taxon>Isoptericola</taxon>
    </lineage>
</organism>
<comment type="caution">
    <text evidence="2">The sequence shown here is derived from an EMBL/GenBank/DDBJ whole genome shotgun (WGS) entry which is preliminary data.</text>
</comment>
<evidence type="ECO:0000259" key="1">
    <source>
        <dbReference type="Pfam" id="PF00483"/>
    </source>
</evidence>
<dbReference type="InterPro" id="IPR029044">
    <property type="entry name" value="Nucleotide-diphossugar_trans"/>
</dbReference>
<dbReference type="PANTHER" id="PTHR47183">
    <property type="entry name" value="GLUCOSE-1-PHOSPHATE CYTIDYLYLTRANSFERASE-RELATED"/>
    <property type="match status" value="1"/>
</dbReference>
<dbReference type="GO" id="GO:0016779">
    <property type="term" value="F:nucleotidyltransferase activity"/>
    <property type="evidence" value="ECO:0007669"/>
    <property type="project" value="UniProtKB-KW"/>
</dbReference>
<dbReference type="PANTHER" id="PTHR47183:SF3">
    <property type="entry name" value="TRANSFERASE"/>
    <property type="match status" value="1"/>
</dbReference>
<keyword evidence="3" id="KW-1185">Reference proteome</keyword>